<proteinExistence type="predicted"/>
<protein>
    <submittedName>
        <fullName evidence="1">Uncharacterized protein</fullName>
    </submittedName>
</protein>
<sequence length="41" mass="4412">LKSDTEQSMVVSQKRTCIDAAELQVCADTVEKLGIAGTWDA</sequence>
<name>D1CT77_9HYPH</name>
<dbReference type="EMBL" id="DQ403515">
    <property type="protein sequence ID" value="ABD75031.1"/>
    <property type="molecule type" value="Genomic_DNA"/>
</dbReference>
<accession>D1CT77</accession>
<organism evidence="1">
    <name type="scientific">Sinorhizobium medicae</name>
    <dbReference type="NCBI Taxonomy" id="110321"/>
    <lineage>
        <taxon>Bacteria</taxon>
        <taxon>Pseudomonadati</taxon>
        <taxon>Pseudomonadota</taxon>
        <taxon>Alphaproteobacteria</taxon>
        <taxon>Hyphomicrobiales</taxon>
        <taxon>Rhizobiaceae</taxon>
        <taxon>Sinorhizobium/Ensifer group</taxon>
        <taxon>Sinorhizobium</taxon>
    </lineage>
</organism>
<dbReference type="AlphaFoldDB" id="D1CT77"/>
<feature type="non-terminal residue" evidence="1">
    <location>
        <position position="1"/>
    </location>
</feature>
<reference evidence="1" key="1">
    <citation type="submission" date="2006-02" db="EMBL/GenBank/DDBJ databases">
        <title>Sampling the accessory genome of the Sinorhizobium genus by suppressive subtractive hybridization.</title>
        <authorList>
            <person name="Moulin L."/>
            <person name="Ghazoui Z."/>
            <person name="Young P."/>
        </authorList>
    </citation>
    <scope>NUCLEOTIDE SEQUENCE</scope>
    <source>
        <strain evidence="1">LMG19920</strain>
    </source>
</reference>
<evidence type="ECO:0000313" key="1">
    <source>
        <dbReference type="EMBL" id="ABD75031.1"/>
    </source>
</evidence>